<proteinExistence type="predicted"/>
<feature type="non-terminal residue" evidence="1">
    <location>
        <position position="1"/>
    </location>
</feature>
<accession>A0A225WND5</accession>
<evidence type="ECO:0000313" key="1">
    <source>
        <dbReference type="EMBL" id="OWZ18639.1"/>
    </source>
</evidence>
<sequence>SFFEGVERTTVRRQAHEGESLAEGNIKFSFSLYQLICKEMRKQTKNLFCFRAYVFGDFIEFNVSCWQCRFHSISIF</sequence>
<protein>
    <submittedName>
        <fullName evidence="1">Uncharacterized protein</fullName>
    </submittedName>
</protein>
<evidence type="ECO:0000313" key="2">
    <source>
        <dbReference type="Proteomes" id="UP000198211"/>
    </source>
</evidence>
<gene>
    <name evidence="1" type="ORF">PHMEG_0007247</name>
</gene>
<name>A0A225WND5_9STRA</name>
<dbReference type="Proteomes" id="UP000198211">
    <property type="component" value="Unassembled WGS sequence"/>
</dbReference>
<dbReference type="AlphaFoldDB" id="A0A225WND5"/>
<organism evidence="1 2">
    <name type="scientific">Phytophthora megakarya</name>
    <dbReference type="NCBI Taxonomy" id="4795"/>
    <lineage>
        <taxon>Eukaryota</taxon>
        <taxon>Sar</taxon>
        <taxon>Stramenopiles</taxon>
        <taxon>Oomycota</taxon>
        <taxon>Peronosporomycetes</taxon>
        <taxon>Peronosporales</taxon>
        <taxon>Peronosporaceae</taxon>
        <taxon>Phytophthora</taxon>
    </lineage>
</organism>
<reference evidence="2" key="1">
    <citation type="submission" date="2017-03" db="EMBL/GenBank/DDBJ databases">
        <title>Phytopthora megakarya and P. palmivora, two closely related causual agents of cacao black pod achieved similar genome size and gene model numbers by different mechanisms.</title>
        <authorList>
            <person name="Ali S."/>
            <person name="Shao J."/>
            <person name="Larry D.J."/>
            <person name="Kronmiller B."/>
            <person name="Shen D."/>
            <person name="Strem M.D."/>
            <person name="Melnick R.L."/>
            <person name="Guiltinan M.J."/>
            <person name="Tyler B.M."/>
            <person name="Meinhardt L.W."/>
            <person name="Bailey B.A."/>
        </authorList>
    </citation>
    <scope>NUCLEOTIDE SEQUENCE [LARGE SCALE GENOMIC DNA]</scope>
    <source>
        <strain evidence="2">zdho120</strain>
    </source>
</reference>
<keyword evidence="2" id="KW-1185">Reference proteome</keyword>
<comment type="caution">
    <text evidence="1">The sequence shown here is derived from an EMBL/GenBank/DDBJ whole genome shotgun (WGS) entry which is preliminary data.</text>
</comment>
<dbReference type="EMBL" id="NBNE01000560">
    <property type="protein sequence ID" value="OWZ18639.1"/>
    <property type="molecule type" value="Genomic_DNA"/>
</dbReference>